<reference evidence="2 3" key="1">
    <citation type="submission" date="2015-09" db="EMBL/GenBank/DDBJ databases">
        <title>Draft genome of the parasitic nematode Teladorsagia circumcincta isolate WARC Sus (inbred).</title>
        <authorList>
            <person name="Mitreva M."/>
        </authorList>
    </citation>
    <scope>NUCLEOTIDE SEQUENCE [LARGE SCALE GENOMIC DNA]</scope>
    <source>
        <strain evidence="2 3">S</strain>
    </source>
</reference>
<evidence type="ECO:0000313" key="2">
    <source>
        <dbReference type="EMBL" id="PIO69757.1"/>
    </source>
</evidence>
<keyword evidence="1" id="KW-0472">Membrane</keyword>
<protein>
    <submittedName>
        <fullName evidence="2">Uncharacterized protein</fullName>
    </submittedName>
</protein>
<keyword evidence="1" id="KW-1133">Transmembrane helix</keyword>
<evidence type="ECO:0000256" key="1">
    <source>
        <dbReference type="SAM" id="Phobius"/>
    </source>
</evidence>
<accession>A0A2G9UHM6</accession>
<dbReference type="AlphaFoldDB" id="A0A2G9UHM6"/>
<proteinExistence type="predicted"/>
<sequence length="80" mass="9912">MDQPWWKSSTQRTRSYRILQRRKRFSHLHYRHHTTLSSVFLRLLIWLWAKGNKWLIIFIYSTISHSLLLKIIGNLALEWY</sequence>
<dbReference type="EMBL" id="KZ346531">
    <property type="protein sequence ID" value="PIO69757.1"/>
    <property type="molecule type" value="Genomic_DNA"/>
</dbReference>
<organism evidence="2 3">
    <name type="scientific">Teladorsagia circumcincta</name>
    <name type="common">Brown stomach worm</name>
    <name type="synonym">Ostertagia circumcincta</name>
    <dbReference type="NCBI Taxonomy" id="45464"/>
    <lineage>
        <taxon>Eukaryota</taxon>
        <taxon>Metazoa</taxon>
        <taxon>Ecdysozoa</taxon>
        <taxon>Nematoda</taxon>
        <taxon>Chromadorea</taxon>
        <taxon>Rhabditida</taxon>
        <taxon>Rhabditina</taxon>
        <taxon>Rhabditomorpha</taxon>
        <taxon>Strongyloidea</taxon>
        <taxon>Trichostrongylidae</taxon>
        <taxon>Teladorsagia</taxon>
    </lineage>
</organism>
<keyword evidence="3" id="KW-1185">Reference proteome</keyword>
<gene>
    <name evidence="2" type="ORF">TELCIR_08410</name>
</gene>
<feature type="transmembrane region" description="Helical" evidence="1">
    <location>
        <begin position="55"/>
        <end position="77"/>
    </location>
</feature>
<keyword evidence="1" id="KW-0812">Transmembrane</keyword>
<evidence type="ECO:0000313" key="3">
    <source>
        <dbReference type="Proteomes" id="UP000230423"/>
    </source>
</evidence>
<name>A0A2G9UHM6_TELCI</name>
<dbReference type="Proteomes" id="UP000230423">
    <property type="component" value="Unassembled WGS sequence"/>
</dbReference>